<accession>A0ABW5GTI6</accession>
<sequence length="182" mass="19226">MIIDPPAAQSGTAPTSLPRASAVVRAFGTTPPGGYRHPVLAVAVDLAAEHRLRAPAHRIVGDPHADDPVLAAAARTVRARDAACAVLIDRIDRWAATALPEGRAGVLHTESLGQLVGRLVTVWMRGQLLAEVRTAASDPWVRLAARQLGELARAYDDLVTDLLLGRRHLPVFQTPAGPAGMA</sequence>
<gene>
    <name evidence="1" type="ORF">ACFSYJ_36595</name>
</gene>
<protein>
    <submittedName>
        <fullName evidence="1">DUF4254 domain-containing protein</fullName>
    </submittedName>
</protein>
<keyword evidence="2" id="KW-1185">Reference proteome</keyword>
<comment type="caution">
    <text evidence="1">The sequence shown here is derived from an EMBL/GenBank/DDBJ whole genome shotgun (WGS) entry which is preliminary data.</text>
</comment>
<evidence type="ECO:0000313" key="1">
    <source>
        <dbReference type="EMBL" id="MFD2464185.1"/>
    </source>
</evidence>
<dbReference type="Proteomes" id="UP001597419">
    <property type="component" value="Unassembled WGS sequence"/>
</dbReference>
<evidence type="ECO:0000313" key="2">
    <source>
        <dbReference type="Proteomes" id="UP001597419"/>
    </source>
</evidence>
<name>A0ABW5GTI6_9PSEU</name>
<dbReference type="RefSeq" id="WP_378214379.1">
    <property type="nucleotide sequence ID" value="NZ_JBHSBK010000032.1"/>
</dbReference>
<proteinExistence type="predicted"/>
<dbReference type="Pfam" id="PF14063">
    <property type="entry name" value="DUF4254"/>
    <property type="match status" value="1"/>
</dbReference>
<reference evidence="2" key="1">
    <citation type="journal article" date="2019" name="Int. J. Syst. Evol. Microbiol.">
        <title>The Global Catalogue of Microorganisms (GCM) 10K type strain sequencing project: providing services to taxonomists for standard genome sequencing and annotation.</title>
        <authorList>
            <consortium name="The Broad Institute Genomics Platform"/>
            <consortium name="The Broad Institute Genome Sequencing Center for Infectious Disease"/>
            <person name="Wu L."/>
            <person name="Ma J."/>
        </authorList>
    </citation>
    <scope>NUCLEOTIDE SEQUENCE [LARGE SCALE GENOMIC DNA]</scope>
    <source>
        <strain evidence="2">CGMCC 4.7643</strain>
    </source>
</reference>
<organism evidence="1 2">
    <name type="scientific">Amycolatopsis samaneae</name>
    <dbReference type="NCBI Taxonomy" id="664691"/>
    <lineage>
        <taxon>Bacteria</taxon>
        <taxon>Bacillati</taxon>
        <taxon>Actinomycetota</taxon>
        <taxon>Actinomycetes</taxon>
        <taxon>Pseudonocardiales</taxon>
        <taxon>Pseudonocardiaceae</taxon>
        <taxon>Amycolatopsis</taxon>
    </lineage>
</organism>
<dbReference type="InterPro" id="IPR025350">
    <property type="entry name" value="DUF4254"/>
</dbReference>
<dbReference type="EMBL" id="JBHUKU010000024">
    <property type="protein sequence ID" value="MFD2464185.1"/>
    <property type="molecule type" value="Genomic_DNA"/>
</dbReference>